<keyword evidence="6" id="KW-0819">tRNA processing</keyword>
<dbReference type="InterPro" id="IPR036602">
    <property type="entry name" value="tRNA_yW-synthesising-like_sf"/>
</dbReference>
<feature type="compositionally biased region" description="Basic and acidic residues" evidence="9">
    <location>
        <begin position="363"/>
        <end position="419"/>
    </location>
</feature>
<evidence type="ECO:0000313" key="11">
    <source>
        <dbReference type="EMBL" id="KAK3354587.1"/>
    </source>
</evidence>
<dbReference type="EC" id="2.1.1.282" evidence="2"/>
<feature type="region of interest" description="Disordered" evidence="9">
    <location>
        <begin position="71"/>
        <end position="126"/>
    </location>
</feature>
<feature type="region of interest" description="Disordered" evidence="9">
    <location>
        <begin position="235"/>
        <end position="272"/>
    </location>
</feature>
<feature type="compositionally biased region" description="Gly residues" evidence="9">
    <location>
        <begin position="155"/>
        <end position="165"/>
    </location>
</feature>
<dbReference type="InterPro" id="IPR003827">
    <property type="entry name" value="tRNA_yW-synthesising"/>
</dbReference>
<dbReference type="Proteomes" id="UP001278500">
    <property type="component" value="Unassembled WGS sequence"/>
</dbReference>
<dbReference type="Gene3D" id="3.30.1960.10">
    <property type="entry name" value="tRNA wybutosine-synthesizing-like"/>
    <property type="match status" value="2"/>
</dbReference>
<organism evidence="11 12">
    <name type="scientific">Neurospora tetraspora</name>
    <dbReference type="NCBI Taxonomy" id="94610"/>
    <lineage>
        <taxon>Eukaryota</taxon>
        <taxon>Fungi</taxon>
        <taxon>Dikarya</taxon>
        <taxon>Ascomycota</taxon>
        <taxon>Pezizomycotina</taxon>
        <taxon>Sordariomycetes</taxon>
        <taxon>Sordariomycetidae</taxon>
        <taxon>Sordariales</taxon>
        <taxon>Sordariaceae</taxon>
        <taxon>Neurospora</taxon>
    </lineage>
</organism>
<evidence type="ECO:0000256" key="1">
    <source>
        <dbReference type="ARBA" id="ARBA00008569"/>
    </source>
</evidence>
<evidence type="ECO:0000256" key="3">
    <source>
        <dbReference type="ARBA" id="ARBA00022603"/>
    </source>
</evidence>
<dbReference type="PANTHER" id="PTHR48418">
    <property type="entry name" value="TRNA WYBUTOSINE-SYNTHESIZING PROTEIN 3"/>
    <property type="match status" value="1"/>
</dbReference>
<dbReference type="PANTHER" id="PTHR48418:SF1">
    <property type="entry name" value="TRNA WYBUTOSINE-SYNTHESIZING PROTEIN 3"/>
    <property type="match status" value="1"/>
</dbReference>
<evidence type="ECO:0000259" key="10">
    <source>
        <dbReference type="Pfam" id="PF02676"/>
    </source>
</evidence>
<dbReference type="Pfam" id="PF02676">
    <property type="entry name" value="TYW3"/>
    <property type="match status" value="1"/>
</dbReference>
<feature type="compositionally biased region" description="Low complexity" evidence="9">
    <location>
        <begin position="108"/>
        <end position="117"/>
    </location>
</feature>
<evidence type="ECO:0000256" key="7">
    <source>
        <dbReference type="ARBA" id="ARBA00030554"/>
    </source>
</evidence>
<dbReference type="EMBL" id="JAUEPP010000001">
    <property type="protein sequence ID" value="KAK3354587.1"/>
    <property type="molecule type" value="Genomic_DNA"/>
</dbReference>
<keyword evidence="12" id="KW-1185">Reference proteome</keyword>
<dbReference type="GO" id="GO:0008168">
    <property type="term" value="F:methyltransferase activity"/>
    <property type="evidence" value="ECO:0007669"/>
    <property type="project" value="UniProtKB-KW"/>
</dbReference>
<name>A0AAE0JMY8_9PEZI</name>
<feature type="region of interest" description="Disordered" evidence="9">
    <location>
        <begin position="1"/>
        <end position="35"/>
    </location>
</feature>
<dbReference type="GO" id="GO:0008033">
    <property type="term" value="P:tRNA processing"/>
    <property type="evidence" value="ECO:0007669"/>
    <property type="project" value="UniProtKB-KW"/>
</dbReference>
<feature type="domain" description="tRNA wybutosine-synthesizing protein" evidence="10">
    <location>
        <begin position="12"/>
        <end position="336"/>
    </location>
</feature>
<reference evidence="11" key="1">
    <citation type="journal article" date="2023" name="Mol. Phylogenet. Evol.">
        <title>Genome-scale phylogeny and comparative genomics of the fungal order Sordariales.</title>
        <authorList>
            <person name="Hensen N."/>
            <person name="Bonometti L."/>
            <person name="Westerberg I."/>
            <person name="Brannstrom I.O."/>
            <person name="Guillou S."/>
            <person name="Cros-Aarteil S."/>
            <person name="Calhoun S."/>
            <person name="Haridas S."/>
            <person name="Kuo A."/>
            <person name="Mondo S."/>
            <person name="Pangilinan J."/>
            <person name="Riley R."/>
            <person name="LaButti K."/>
            <person name="Andreopoulos B."/>
            <person name="Lipzen A."/>
            <person name="Chen C."/>
            <person name="Yan M."/>
            <person name="Daum C."/>
            <person name="Ng V."/>
            <person name="Clum A."/>
            <person name="Steindorff A."/>
            <person name="Ohm R.A."/>
            <person name="Martin F."/>
            <person name="Silar P."/>
            <person name="Natvig D.O."/>
            <person name="Lalanne C."/>
            <person name="Gautier V."/>
            <person name="Ament-Velasquez S.L."/>
            <person name="Kruys A."/>
            <person name="Hutchinson M.I."/>
            <person name="Powell A.J."/>
            <person name="Barry K."/>
            <person name="Miller A.N."/>
            <person name="Grigoriev I.V."/>
            <person name="Debuchy R."/>
            <person name="Gladieux P."/>
            <person name="Hiltunen Thoren M."/>
            <person name="Johannesson H."/>
        </authorList>
    </citation>
    <scope>NUCLEOTIDE SEQUENCE</scope>
    <source>
        <strain evidence="11">CBS 560.94</strain>
    </source>
</reference>
<reference evidence="11" key="2">
    <citation type="submission" date="2023-06" db="EMBL/GenBank/DDBJ databases">
        <authorList>
            <consortium name="Lawrence Berkeley National Laboratory"/>
            <person name="Haridas S."/>
            <person name="Hensen N."/>
            <person name="Bonometti L."/>
            <person name="Westerberg I."/>
            <person name="Brannstrom I.O."/>
            <person name="Guillou S."/>
            <person name="Cros-Aarteil S."/>
            <person name="Calhoun S."/>
            <person name="Kuo A."/>
            <person name="Mondo S."/>
            <person name="Pangilinan J."/>
            <person name="Riley R."/>
            <person name="Labutti K."/>
            <person name="Andreopoulos B."/>
            <person name="Lipzen A."/>
            <person name="Chen C."/>
            <person name="Yanf M."/>
            <person name="Daum C."/>
            <person name="Ng V."/>
            <person name="Clum A."/>
            <person name="Steindorff A."/>
            <person name="Ohm R."/>
            <person name="Martin F."/>
            <person name="Silar P."/>
            <person name="Natvig D."/>
            <person name="Lalanne C."/>
            <person name="Gautier V."/>
            <person name="Ament-Velasquez S.L."/>
            <person name="Kruys A."/>
            <person name="Hutchinson M.I."/>
            <person name="Powell A.J."/>
            <person name="Barry K."/>
            <person name="Miller A.N."/>
            <person name="Grigoriev I.V."/>
            <person name="Debuchy R."/>
            <person name="Gladieux P."/>
            <person name="Thoren M.H."/>
            <person name="Johannesson H."/>
        </authorList>
    </citation>
    <scope>NUCLEOTIDE SEQUENCE</scope>
    <source>
        <strain evidence="11">CBS 560.94</strain>
    </source>
</reference>
<feature type="compositionally biased region" description="Polar residues" evidence="9">
    <location>
        <begin position="8"/>
        <end position="21"/>
    </location>
</feature>
<feature type="compositionally biased region" description="Low complexity" evidence="9">
    <location>
        <begin position="242"/>
        <end position="253"/>
    </location>
</feature>
<proteinExistence type="inferred from homology"/>
<dbReference type="GO" id="GO:0032259">
    <property type="term" value="P:methylation"/>
    <property type="evidence" value="ECO:0007669"/>
    <property type="project" value="UniProtKB-KW"/>
</dbReference>
<sequence>MLPPPTPSFQTRKSRILSQLSVPDAEYTDASPKGSVDVAIRELIDEINHGYEGLVTTSSCAGRVSVYLEGVKRKKQEDKSSSGGDGGQGEGGKDGEEEEGGELEDAARAATVTASSSGGKGGGEWLFVSHDPLETVDPSTGREHDGKHWMEVFGLTGGNGSGTESGDGDGEEQQEQQQRLIHFKFEPMILHILTTSPSHAHLAIQSGMTSGFRETGAVSILPRLTAPFFSSCHQCHTHQHHQQPQQPSLSSSSTPPPAAPNSSSAAAETTATNTPNPIVAIRSMGLSFESLIGAQRGSSQRQALVSPEYLSLLVKIANERFEENKKRIARLREALRLAFGDEAGAGVEEKKKKGGDAGDWEDAEARKQRKREEGLARREEVRRRKEEERERKRREEEGKQQKQEDEGKQEIKEGKEGKVDLAEVVLQVPDVL</sequence>
<dbReference type="SUPFAM" id="SSF111278">
    <property type="entry name" value="SSo0622-like"/>
    <property type="match status" value="2"/>
</dbReference>
<feature type="compositionally biased region" description="Acidic residues" evidence="9">
    <location>
        <begin position="95"/>
        <end position="104"/>
    </location>
</feature>
<evidence type="ECO:0000256" key="8">
    <source>
        <dbReference type="ARBA" id="ARBA00049202"/>
    </source>
</evidence>
<evidence type="ECO:0000313" key="12">
    <source>
        <dbReference type="Proteomes" id="UP001278500"/>
    </source>
</evidence>
<keyword evidence="3 11" id="KW-0489">Methyltransferase</keyword>
<feature type="region of interest" description="Disordered" evidence="9">
    <location>
        <begin position="348"/>
        <end position="419"/>
    </location>
</feature>
<feature type="compositionally biased region" description="Low complexity" evidence="9">
    <location>
        <begin position="260"/>
        <end position="272"/>
    </location>
</feature>
<keyword evidence="4" id="KW-0808">Transferase</keyword>
<gene>
    <name evidence="11" type="ORF">B0H65DRAFT_18500</name>
</gene>
<comment type="catalytic activity">
    <reaction evidence="8">
        <text>4-demethyl-7-[(3S)-3-amino-3-carboxypropyl]wyosine(37) in tRNA(Phe) + S-adenosyl-L-methionine = 7-[(3S)-3-amino-3-carboxypropyl]wyosine(37) in tRNA(Phe) + S-adenosyl-L-homocysteine + H(+)</text>
        <dbReference type="Rhea" id="RHEA:36635"/>
        <dbReference type="Rhea" id="RHEA-COMP:10378"/>
        <dbReference type="Rhea" id="RHEA-COMP:10379"/>
        <dbReference type="ChEBI" id="CHEBI:15378"/>
        <dbReference type="ChEBI" id="CHEBI:57856"/>
        <dbReference type="ChEBI" id="CHEBI:59789"/>
        <dbReference type="ChEBI" id="CHEBI:73543"/>
        <dbReference type="ChEBI" id="CHEBI:73550"/>
        <dbReference type="EC" id="2.1.1.282"/>
    </reaction>
</comment>
<dbReference type="AlphaFoldDB" id="A0AAE0JMY8"/>
<protein>
    <recommendedName>
        <fullName evidence="2">tRNA(Phe) 7-[(3-amino-3-carboxypropyl)-4-demethylwyosine(37)-N(4)]-methyltransferase</fullName>
        <ecNumber evidence="2">2.1.1.282</ecNumber>
    </recommendedName>
    <alternativeName>
        <fullName evidence="7">tRNA(Phe) 7-((3-amino-3-carboxypropyl)-4-demethylwyosine(37)-N(4))-methyltransferase</fullName>
    </alternativeName>
</protein>
<evidence type="ECO:0000256" key="5">
    <source>
        <dbReference type="ARBA" id="ARBA00022691"/>
    </source>
</evidence>
<evidence type="ECO:0000256" key="6">
    <source>
        <dbReference type="ARBA" id="ARBA00022694"/>
    </source>
</evidence>
<comment type="caution">
    <text evidence="11">The sequence shown here is derived from an EMBL/GenBank/DDBJ whole genome shotgun (WGS) entry which is preliminary data.</text>
</comment>
<keyword evidence="5" id="KW-0949">S-adenosyl-L-methionine</keyword>
<evidence type="ECO:0000256" key="2">
    <source>
        <dbReference type="ARBA" id="ARBA00012750"/>
    </source>
</evidence>
<dbReference type="GeneID" id="87858716"/>
<dbReference type="RefSeq" id="XP_062685965.1">
    <property type="nucleotide sequence ID" value="XM_062821562.1"/>
</dbReference>
<comment type="similarity">
    <text evidence="1">Belongs to the TYW3 family.</text>
</comment>
<evidence type="ECO:0000256" key="4">
    <source>
        <dbReference type="ARBA" id="ARBA00022679"/>
    </source>
</evidence>
<accession>A0AAE0JMY8</accession>
<evidence type="ECO:0000256" key="9">
    <source>
        <dbReference type="SAM" id="MobiDB-lite"/>
    </source>
</evidence>
<feature type="region of interest" description="Disordered" evidence="9">
    <location>
        <begin position="155"/>
        <end position="177"/>
    </location>
</feature>